<dbReference type="PANTHER" id="PTHR35802:SF1">
    <property type="entry name" value="PROTEASE SYNTHASE AND SPORULATION PROTEIN PAI 2"/>
    <property type="match status" value="1"/>
</dbReference>
<dbReference type="RefSeq" id="WP_146315043.1">
    <property type="nucleotide sequence ID" value="NZ_VCQV01000002.1"/>
</dbReference>
<dbReference type="OrthoDB" id="9794948at2"/>
<dbReference type="EMBL" id="VCQV01000002">
    <property type="protein sequence ID" value="TWP38640.1"/>
    <property type="molecule type" value="Genomic_DNA"/>
</dbReference>
<reference evidence="1 2" key="2">
    <citation type="submission" date="2019-08" db="EMBL/GenBank/DDBJ databases">
        <title>Jejuicoccus antrihumi gen. nov., sp. nov., a new member of the family Dermacoccaceae isolated from a cave.</title>
        <authorList>
            <person name="Schumann P."/>
            <person name="Kim I.S."/>
        </authorList>
    </citation>
    <scope>NUCLEOTIDE SEQUENCE [LARGE SCALE GENOMIC DNA]</scope>
    <source>
        <strain evidence="1 2">C5-26</strain>
    </source>
</reference>
<dbReference type="Proteomes" id="UP000320244">
    <property type="component" value="Unassembled WGS sequence"/>
</dbReference>
<dbReference type="Gene3D" id="2.30.110.10">
    <property type="entry name" value="Electron Transport, Fmn-binding Protein, Chain A"/>
    <property type="match status" value="1"/>
</dbReference>
<protein>
    <submittedName>
        <fullName evidence="1">FMN-binding negative transcriptional regulator</fullName>
    </submittedName>
</protein>
<accession>A0A563E7Y6</accession>
<gene>
    <name evidence="1" type="ORF">FGL98_02325</name>
</gene>
<dbReference type="InterPro" id="IPR012349">
    <property type="entry name" value="Split_barrel_FMN-bd"/>
</dbReference>
<comment type="caution">
    <text evidence="1">The sequence shown here is derived from an EMBL/GenBank/DDBJ whole genome shotgun (WGS) entry which is preliminary data.</text>
</comment>
<proteinExistence type="predicted"/>
<name>A0A563E7Y6_9MICO</name>
<evidence type="ECO:0000313" key="2">
    <source>
        <dbReference type="Proteomes" id="UP000320244"/>
    </source>
</evidence>
<dbReference type="InterPro" id="IPR007396">
    <property type="entry name" value="TR_PAI2-type"/>
</dbReference>
<reference evidence="1 2" key="1">
    <citation type="submission" date="2019-05" db="EMBL/GenBank/DDBJ databases">
        <authorList>
            <person name="Lee S.D."/>
        </authorList>
    </citation>
    <scope>NUCLEOTIDE SEQUENCE [LARGE SCALE GENOMIC DNA]</scope>
    <source>
        <strain evidence="1 2">C5-26</strain>
    </source>
</reference>
<dbReference type="Pfam" id="PF04299">
    <property type="entry name" value="FMN_bind_2"/>
    <property type="match status" value="1"/>
</dbReference>
<organism evidence="1 2">
    <name type="scientific">Leekyejoonella antrihumi</name>
    <dbReference type="NCBI Taxonomy" id="1660198"/>
    <lineage>
        <taxon>Bacteria</taxon>
        <taxon>Bacillati</taxon>
        <taxon>Actinomycetota</taxon>
        <taxon>Actinomycetes</taxon>
        <taxon>Micrococcales</taxon>
        <taxon>Dermacoccaceae</taxon>
        <taxon>Leekyejoonella</taxon>
    </lineage>
</organism>
<evidence type="ECO:0000313" key="1">
    <source>
        <dbReference type="EMBL" id="TWP38640.1"/>
    </source>
</evidence>
<dbReference type="PANTHER" id="PTHR35802">
    <property type="entry name" value="PROTEASE SYNTHASE AND SPORULATION PROTEIN PAI 2"/>
    <property type="match status" value="1"/>
</dbReference>
<dbReference type="SUPFAM" id="SSF50475">
    <property type="entry name" value="FMN-binding split barrel"/>
    <property type="match status" value="1"/>
</dbReference>
<keyword evidence="2" id="KW-1185">Reference proteome</keyword>
<sequence length="217" mass="23582">MYTPPFNVVSDEADVRAMVTAARTAWLVTTGEDGVPMATSVPVMWRGQKVIAHVAKANSHWKQIIDGTPALLIVGGAQAYISPSWYAAKAEHGKVVPTWNYSAVHLTGTVTVHHDREWLRAAVTELTDTYEGGRDQPWQVTDAPAQYIDGQLGGIVGIEVTVTRVEGKAKLSQNRSEADRQGVVDGLRAEDLSDADHAQALEVAERMADILRASRVE</sequence>
<dbReference type="AlphaFoldDB" id="A0A563E7Y6"/>
<dbReference type="PIRSF" id="PIRSF010372">
    <property type="entry name" value="PaiB"/>
    <property type="match status" value="1"/>
</dbReference>